<evidence type="ECO:0000313" key="1">
    <source>
        <dbReference type="EMBL" id="GAI87170.1"/>
    </source>
</evidence>
<dbReference type="EMBL" id="BARW01007388">
    <property type="protein sequence ID" value="GAI87170.1"/>
    <property type="molecule type" value="Genomic_DNA"/>
</dbReference>
<reference evidence="1" key="1">
    <citation type="journal article" date="2014" name="Front. Microbiol.">
        <title>High frequency of phylogenetically diverse reductive dehalogenase-homologous genes in deep subseafloor sedimentary metagenomes.</title>
        <authorList>
            <person name="Kawai M."/>
            <person name="Futagami T."/>
            <person name="Toyoda A."/>
            <person name="Takaki Y."/>
            <person name="Nishi S."/>
            <person name="Hori S."/>
            <person name="Arai W."/>
            <person name="Tsubouchi T."/>
            <person name="Morono Y."/>
            <person name="Uchiyama I."/>
            <person name="Ito T."/>
            <person name="Fujiyama A."/>
            <person name="Inagaki F."/>
            <person name="Takami H."/>
        </authorList>
    </citation>
    <scope>NUCLEOTIDE SEQUENCE</scope>
    <source>
        <strain evidence="1">Expedition CK06-06</strain>
    </source>
</reference>
<organism evidence="1">
    <name type="scientific">marine sediment metagenome</name>
    <dbReference type="NCBI Taxonomy" id="412755"/>
    <lineage>
        <taxon>unclassified sequences</taxon>
        <taxon>metagenomes</taxon>
        <taxon>ecological metagenomes</taxon>
    </lineage>
</organism>
<proteinExistence type="predicted"/>
<name>X1THX2_9ZZZZ</name>
<gene>
    <name evidence="1" type="ORF">S12H4_15395</name>
</gene>
<dbReference type="AlphaFoldDB" id="X1THX2"/>
<protein>
    <submittedName>
        <fullName evidence="1">Uncharacterized protein</fullName>
    </submittedName>
</protein>
<sequence>MNWIWKDFKLVLPGLSVIRIFTGENLIEIALKVKEELEERQELNLAFSLNSFREFLRDLGKIDIKVIKKDFGSKSLKYDFSSESKVEFNFYFSKEKFLKFYQFLEDCKKQIEIQAREYKNLTEKEGNK</sequence>
<comment type="caution">
    <text evidence="1">The sequence shown here is derived from an EMBL/GenBank/DDBJ whole genome shotgun (WGS) entry which is preliminary data.</text>
</comment>
<accession>X1THX2</accession>